<accession>A0ABQ4TVX8</accession>
<protein>
    <recommendedName>
        <fullName evidence="3">Transposase</fullName>
    </recommendedName>
</protein>
<evidence type="ECO:0000313" key="2">
    <source>
        <dbReference type="Proteomes" id="UP001055057"/>
    </source>
</evidence>
<proteinExistence type="predicted"/>
<evidence type="ECO:0000313" key="1">
    <source>
        <dbReference type="EMBL" id="GJE59216.1"/>
    </source>
</evidence>
<dbReference type="EMBL" id="BPRB01000067">
    <property type="protein sequence ID" value="GJE59216.1"/>
    <property type="molecule type" value="Genomic_DNA"/>
</dbReference>
<organism evidence="1 2">
    <name type="scientific">Methylobacterium trifolii</name>
    <dbReference type="NCBI Taxonomy" id="1003092"/>
    <lineage>
        <taxon>Bacteria</taxon>
        <taxon>Pseudomonadati</taxon>
        <taxon>Pseudomonadota</taxon>
        <taxon>Alphaproteobacteria</taxon>
        <taxon>Hyphomicrobiales</taxon>
        <taxon>Methylobacteriaceae</taxon>
        <taxon>Methylobacterium</taxon>
    </lineage>
</organism>
<evidence type="ECO:0008006" key="3">
    <source>
        <dbReference type="Google" id="ProtNLM"/>
    </source>
</evidence>
<gene>
    <name evidence="1" type="ORF">MPOCJGCO_1304</name>
</gene>
<reference evidence="1" key="2">
    <citation type="submission" date="2021-08" db="EMBL/GenBank/DDBJ databases">
        <authorList>
            <person name="Tani A."/>
            <person name="Ola A."/>
            <person name="Ogura Y."/>
            <person name="Katsura K."/>
            <person name="Hayashi T."/>
        </authorList>
    </citation>
    <scope>NUCLEOTIDE SEQUENCE</scope>
    <source>
        <strain evidence="1">DSM 23632</strain>
    </source>
</reference>
<name>A0ABQ4TVX8_9HYPH</name>
<comment type="caution">
    <text evidence="1">The sequence shown here is derived from an EMBL/GenBank/DDBJ whole genome shotgun (WGS) entry which is preliminary data.</text>
</comment>
<sequence length="59" mass="7023">MLTQSMIELCRRRWQAERPFEGHTNESRFLKLKSSAVRQDIKDQARRELHIRGTFPPAV</sequence>
<reference evidence="1" key="1">
    <citation type="journal article" date="2021" name="Front. Microbiol.">
        <title>Comprehensive Comparative Genomics and Phenotyping of Methylobacterium Species.</title>
        <authorList>
            <person name="Alessa O."/>
            <person name="Ogura Y."/>
            <person name="Fujitani Y."/>
            <person name="Takami H."/>
            <person name="Hayashi T."/>
            <person name="Sahin N."/>
            <person name="Tani A."/>
        </authorList>
    </citation>
    <scope>NUCLEOTIDE SEQUENCE</scope>
    <source>
        <strain evidence="1">DSM 23632</strain>
    </source>
</reference>
<dbReference type="Proteomes" id="UP001055057">
    <property type="component" value="Unassembled WGS sequence"/>
</dbReference>
<dbReference type="RefSeq" id="WP_238181804.1">
    <property type="nucleotide sequence ID" value="NZ_BPRB01000067.1"/>
</dbReference>
<keyword evidence="2" id="KW-1185">Reference proteome</keyword>